<keyword evidence="1" id="KW-0732">Signal</keyword>
<feature type="signal peptide" evidence="1">
    <location>
        <begin position="1"/>
        <end position="21"/>
    </location>
</feature>
<dbReference type="AlphaFoldDB" id="A0A5J6PX29"/>
<dbReference type="Proteomes" id="UP000325713">
    <property type="component" value="Chromosome"/>
</dbReference>
<dbReference type="RefSeq" id="WP_151049474.1">
    <property type="nucleotide sequence ID" value="NZ_CP031700.1"/>
</dbReference>
<reference evidence="2 3" key="1">
    <citation type="submission" date="2018-08" db="EMBL/GenBank/DDBJ databases">
        <title>Neisseria zalophi ATCC BAA-2455 complete genome.</title>
        <authorList>
            <person name="Veseli I.A."/>
            <person name="Buttler R."/>
            <person name="Mascarenhas dos Santos A.C."/>
            <person name="Pombert J.-F."/>
        </authorList>
    </citation>
    <scope>NUCLEOTIDE SEQUENCE [LARGE SCALE GENOMIC DNA]</scope>
    <source>
        <strain evidence="2 3">ATCC BAA-2455</strain>
    </source>
</reference>
<evidence type="ECO:0000256" key="1">
    <source>
        <dbReference type="SAM" id="SignalP"/>
    </source>
</evidence>
<dbReference type="OrthoDB" id="8606029at2"/>
<gene>
    <name evidence="2" type="ORF">D0T92_01300</name>
</gene>
<keyword evidence="3" id="KW-1185">Reference proteome</keyword>
<evidence type="ECO:0000313" key="2">
    <source>
        <dbReference type="EMBL" id="QEY25310.1"/>
    </source>
</evidence>
<accession>A0A5J6PX29</accession>
<dbReference type="EMBL" id="CP031700">
    <property type="protein sequence ID" value="QEY25310.1"/>
    <property type="molecule type" value="Genomic_DNA"/>
</dbReference>
<feature type="chain" id="PRO_5023880036" evidence="1">
    <location>
        <begin position="22"/>
        <end position="87"/>
    </location>
</feature>
<organism evidence="2 3">
    <name type="scientific">Neisseria zalophi</name>
    <dbReference type="NCBI Taxonomy" id="640030"/>
    <lineage>
        <taxon>Bacteria</taxon>
        <taxon>Pseudomonadati</taxon>
        <taxon>Pseudomonadota</taxon>
        <taxon>Betaproteobacteria</taxon>
        <taxon>Neisseriales</taxon>
        <taxon>Neisseriaceae</taxon>
        <taxon>Neisseria</taxon>
    </lineage>
</organism>
<name>A0A5J6PX29_9NEIS</name>
<protein>
    <submittedName>
        <fullName evidence="2">Uncharacterized protein</fullName>
    </submittedName>
</protein>
<evidence type="ECO:0000313" key="3">
    <source>
        <dbReference type="Proteomes" id="UP000325713"/>
    </source>
</evidence>
<sequence length="87" mass="9764">MKKTVLTFAALATFAASFASAKGAHMPKYDYANDSGPIPGLQEVHYEGMRRAAKNDDRVKFIAPRGETSDAVFQYHYDHLGRTERRN</sequence>
<dbReference type="KEGG" id="nzl:D0T92_01300"/>
<proteinExistence type="predicted"/>